<proteinExistence type="predicted"/>
<dbReference type="Proteomes" id="UP001295740">
    <property type="component" value="Unassembled WGS sequence"/>
</dbReference>
<evidence type="ECO:0000313" key="1">
    <source>
        <dbReference type="EMBL" id="CAJ2504448.1"/>
    </source>
</evidence>
<dbReference type="PANTHER" id="PTHR46082:SF11">
    <property type="entry name" value="AAA+ ATPASE DOMAIN-CONTAINING PROTEIN-RELATED"/>
    <property type="match status" value="1"/>
</dbReference>
<dbReference type="SUPFAM" id="SSF53167">
    <property type="entry name" value="Purine and uridine phosphorylases"/>
    <property type="match status" value="1"/>
</dbReference>
<dbReference type="Gene3D" id="3.40.50.1580">
    <property type="entry name" value="Nucleoside phosphorylase domain"/>
    <property type="match status" value="1"/>
</dbReference>
<accession>A0AAI8VGB9</accession>
<feature type="non-terminal residue" evidence="1">
    <location>
        <position position="379"/>
    </location>
</feature>
<comment type="caution">
    <text evidence="1">The sequence shown here is derived from an EMBL/GenBank/DDBJ whole genome shotgun (WGS) entry which is preliminary data.</text>
</comment>
<evidence type="ECO:0000313" key="2">
    <source>
        <dbReference type="Proteomes" id="UP001295740"/>
    </source>
</evidence>
<sequence>MAAAAMLDETHEGLPPIPGDINTYKLGTINQHNVVIAVLPHDGYGTNNAAAVASNMERSFPSLRVRLMVGIGGGAPGQVDVLLGNVVVSNSVVQYDIGKVVRDGKFQPKGTSTRPPPELMTAVANLQATHETRHGGLPRILAEDLERNPSMLGFASRCHLQDWLFESTYEHVEGQDTCVHCDASRIQVRPNRPDTYPRIHHGVVASANRVMKHATTRDEKAEQFNAICFEMEAAGLMTNFPCLIIRGICDYSDSHKNKQWQPYAATAAAAYAKQFLSVISVNKSSIKAAHTKTYALDECDRHQLYDMITYFEGIGKYAISQGIKFLVYFSSHYYPYIHIENGIKLTLEDQPGHRHDLEKYVRSKLRVGPKKRIEEISDK</sequence>
<reference evidence="1" key="1">
    <citation type="submission" date="2023-10" db="EMBL/GenBank/DDBJ databases">
        <authorList>
            <person name="Hackl T."/>
        </authorList>
    </citation>
    <scope>NUCLEOTIDE SEQUENCE</scope>
</reference>
<dbReference type="InterPro" id="IPR035994">
    <property type="entry name" value="Nucleoside_phosphorylase_sf"/>
</dbReference>
<gene>
    <name evidence="1" type="ORF">KHLLAP_LOCUS4916</name>
</gene>
<dbReference type="AlphaFoldDB" id="A0AAI8VGB9"/>
<dbReference type="GO" id="GO:0009116">
    <property type="term" value="P:nucleoside metabolic process"/>
    <property type="evidence" value="ECO:0007669"/>
    <property type="project" value="InterPro"/>
</dbReference>
<dbReference type="GO" id="GO:0003824">
    <property type="term" value="F:catalytic activity"/>
    <property type="evidence" value="ECO:0007669"/>
    <property type="project" value="InterPro"/>
</dbReference>
<dbReference type="EMBL" id="CAUWAG010000006">
    <property type="protein sequence ID" value="CAJ2504448.1"/>
    <property type="molecule type" value="Genomic_DNA"/>
</dbReference>
<protein>
    <submittedName>
        <fullName evidence="1">Uu.00g118420.m01.CDS01</fullName>
    </submittedName>
</protein>
<dbReference type="InterPro" id="IPR053137">
    <property type="entry name" value="NLR-like"/>
</dbReference>
<dbReference type="PANTHER" id="PTHR46082">
    <property type="entry name" value="ATP/GTP-BINDING PROTEIN-RELATED"/>
    <property type="match status" value="1"/>
</dbReference>
<name>A0AAI8VGB9_9PEZI</name>
<organism evidence="1 2">
    <name type="scientific">Anthostomella pinea</name>
    <dbReference type="NCBI Taxonomy" id="933095"/>
    <lineage>
        <taxon>Eukaryota</taxon>
        <taxon>Fungi</taxon>
        <taxon>Dikarya</taxon>
        <taxon>Ascomycota</taxon>
        <taxon>Pezizomycotina</taxon>
        <taxon>Sordariomycetes</taxon>
        <taxon>Xylariomycetidae</taxon>
        <taxon>Xylariales</taxon>
        <taxon>Xylariaceae</taxon>
        <taxon>Anthostomella</taxon>
    </lineage>
</organism>
<keyword evidence="2" id="KW-1185">Reference proteome</keyword>